<feature type="region of interest" description="Disordered" evidence="2">
    <location>
        <begin position="535"/>
        <end position="554"/>
    </location>
</feature>
<keyword evidence="1" id="KW-0175">Coiled coil</keyword>
<dbReference type="KEGG" id="ptm:GSPATT00009495001"/>
<dbReference type="OrthoDB" id="298954at2759"/>
<dbReference type="OMA" id="DHFITIA"/>
<protein>
    <submittedName>
        <fullName evidence="3">Uncharacterized protein</fullName>
    </submittedName>
</protein>
<dbReference type="EMBL" id="CT868141">
    <property type="protein sequence ID" value="CAK73147.1"/>
    <property type="molecule type" value="Genomic_DNA"/>
</dbReference>
<feature type="region of interest" description="Disordered" evidence="2">
    <location>
        <begin position="560"/>
        <end position="590"/>
    </location>
</feature>
<evidence type="ECO:0000313" key="4">
    <source>
        <dbReference type="Proteomes" id="UP000000600"/>
    </source>
</evidence>
<dbReference type="RefSeq" id="XP_001440544.1">
    <property type="nucleotide sequence ID" value="XM_001440507.1"/>
</dbReference>
<dbReference type="HOGENOM" id="CLU_343418_0_0_1"/>
<dbReference type="GeneID" id="5026329"/>
<evidence type="ECO:0000256" key="2">
    <source>
        <dbReference type="SAM" id="MobiDB-lite"/>
    </source>
</evidence>
<feature type="coiled-coil region" evidence="1">
    <location>
        <begin position="662"/>
        <end position="804"/>
    </location>
</feature>
<name>A0CQT0_PARTE</name>
<gene>
    <name evidence="3" type="ORF">GSPATT00009495001</name>
</gene>
<dbReference type="Proteomes" id="UP000000600">
    <property type="component" value="Unassembled WGS sequence"/>
</dbReference>
<dbReference type="eggNOG" id="ENOG502SQ96">
    <property type="taxonomic scope" value="Eukaryota"/>
</dbReference>
<evidence type="ECO:0000313" key="3">
    <source>
        <dbReference type="EMBL" id="CAK73147.1"/>
    </source>
</evidence>
<feature type="compositionally biased region" description="Basic and acidic residues" evidence="2">
    <location>
        <begin position="535"/>
        <end position="552"/>
    </location>
</feature>
<proteinExistence type="predicted"/>
<dbReference type="AlphaFoldDB" id="A0CQT0"/>
<reference evidence="3 4" key="1">
    <citation type="journal article" date="2006" name="Nature">
        <title>Global trends of whole-genome duplications revealed by the ciliate Paramecium tetraurelia.</title>
        <authorList>
            <consortium name="Genoscope"/>
            <person name="Aury J.-M."/>
            <person name="Jaillon O."/>
            <person name="Duret L."/>
            <person name="Noel B."/>
            <person name="Jubin C."/>
            <person name="Porcel B.M."/>
            <person name="Segurens B."/>
            <person name="Daubin V."/>
            <person name="Anthouard V."/>
            <person name="Aiach N."/>
            <person name="Arnaiz O."/>
            <person name="Billaut A."/>
            <person name="Beisson J."/>
            <person name="Blanc I."/>
            <person name="Bouhouche K."/>
            <person name="Camara F."/>
            <person name="Duharcourt S."/>
            <person name="Guigo R."/>
            <person name="Gogendeau D."/>
            <person name="Katinka M."/>
            <person name="Keller A.-M."/>
            <person name="Kissmehl R."/>
            <person name="Klotz C."/>
            <person name="Koll F."/>
            <person name="Le Moue A."/>
            <person name="Lepere C."/>
            <person name="Malinsky S."/>
            <person name="Nowacki M."/>
            <person name="Nowak J.K."/>
            <person name="Plattner H."/>
            <person name="Poulain J."/>
            <person name="Ruiz F."/>
            <person name="Serrano V."/>
            <person name="Zagulski M."/>
            <person name="Dessen P."/>
            <person name="Betermier M."/>
            <person name="Weissenbach J."/>
            <person name="Scarpelli C."/>
            <person name="Schachter V."/>
            <person name="Sperling L."/>
            <person name="Meyer E."/>
            <person name="Cohen J."/>
            <person name="Wincker P."/>
        </authorList>
    </citation>
    <scope>NUCLEOTIDE SEQUENCE [LARGE SCALE GENOMIC DNA]</scope>
    <source>
        <strain evidence="3 4">Stock d4-2</strain>
    </source>
</reference>
<dbReference type="InParanoid" id="A0CQT0"/>
<keyword evidence="4" id="KW-1185">Reference proteome</keyword>
<organism evidence="3 4">
    <name type="scientific">Paramecium tetraurelia</name>
    <dbReference type="NCBI Taxonomy" id="5888"/>
    <lineage>
        <taxon>Eukaryota</taxon>
        <taxon>Sar</taxon>
        <taxon>Alveolata</taxon>
        <taxon>Ciliophora</taxon>
        <taxon>Intramacronucleata</taxon>
        <taxon>Oligohymenophorea</taxon>
        <taxon>Peniculida</taxon>
        <taxon>Parameciidae</taxon>
        <taxon>Paramecium</taxon>
    </lineage>
</organism>
<evidence type="ECO:0000256" key="1">
    <source>
        <dbReference type="SAM" id="Coils"/>
    </source>
</evidence>
<sequence>MNFEKKKDQFSSDKIENNIRQAFNFLFGQGAYEIGFFQSTWKQSIEVKGKEYYDAVISAIMIQVVRIADEGSDQPATQYIDLIILLIDGLIFNLYSKNKSSDRAKIHQSLYQTSQQSQLALQSGKIMESIGNYVPLDVKVFVKALERMATSFEFFESLDIMMNYNDADQNKLQLSHFVNTLEYILEKEQVSDQVLDDYIANKGRISKYIIERQSMAERDEIEEVNKLIFSNKLLIIKKLLFVKNDTINVKEVHFTLGRIYFAAYSKKRTNYKRSQFSQLKFQGEDMIHNIFKQYINSQTKRDMLFKDQDDSDPYFQFLLNYMQLLYSPVYFEFQQLLDDLLLPNHKMAPPKFFATVQPIVETQFISFFATLPPDLLNLLAQFNQTIQDAPHFTDNLQATFPVKNLFISKFLLNPNLKEQFINQDYNMDHFITIANLFKDLFFNNTNRSYSNLPQFQEMSQKLKNILETYITSFDNDVSIDIYSYFITDPLLQNDYNFLYNYYHNNIKVLPSDIKDIHMDKFNSYMPKRVYVKANEKGEDQQQKQDQKDKENQQDQQDLINAEIADDDRSDKSKGKQYVGPDYQEDEFQGVEKVEKATQTEVQEDEDLKNAEKFQPNFNEKSVISDQSVTPLEQEEKEKIPQKKQVTIPQYNEYYDIDVRQQEEKIQEDTHKYLEEIQQLKIQIDELKDQHSDAMAQVEFDHNQQIKKMEFELNQSKLRNEMLENEVKLKDLEIEQRHDQIEKLFDEKVNLSYQLQKALDEKELLQKHFEDQNRDYKEQTKQFELKDLMSEFDTYQAQINKRKNDLMKVAIDHEIQQQKHYRKLNI</sequence>
<accession>A0CQT0</accession>